<dbReference type="NCBIfam" id="TIGR02378">
    <property type="entry name" value="nirD_assim_sml"/>
    <property type="match status" value="1"/>
</dbReference>
<evidence type="ECO:0000256" key="4">
    <source>
        <dbReference type="ARBA" id="ARBA00023004"/>
    </source>
</evidence>
<gene>
    <name evidence="8" type="primary">nirD</name>
    <name evidence="8" type="ORF">JZL65_06850</name>
</gene>
<evidence type="ECO:0000256" key="1">
    <source>
        <dbReference type="ARBA" id="ARBA00022714"/>
    </source>
</evidence>
<dbReference type="AlphaFoldDB" id="A0A9E6SWC6"/>
<dbReference type="Gene3D" id="2.102.10.10">
    <property type="entry name" value="Rieske [2Fe-2S] iron-sulphur domain"/>
    <property type="match status" value="1"/>
</dbReference>
<evidence type="ECO:0000259" key="7">
    <source>
        <dbReference type="PROSITE" id="PS51296"/>
    </source>
</evidence>
<evidence type="ECO:0000256" key="2">
    <source>
        <dbReference type="ARBA" id="ARBA00022723"/>
    </source>
</evidence>
<dbReference type="EMBL" id="CP071137">
    <property type="protein sequence ID" value="QWY76239.1"/>
    <property type="molecule type" value="Genomic_DNA"/>
</dbReference>
<organism evidence="8 9">
    <name type="scientific">Ferrovum myxofaciens</name>
    <dbReference type="NCBI Taxonomy" id="416213"/>
    <lineage>
        <taxon>Bacteria</taxon>
        <taxon>Pseudomonadati</taxon>
        <taxon>Pseudomonadota</taxon>
        <taxon>Betaproteobacteria</taxon>
        <taxon>Ferrovales</taxon>
        <taxon>Ferrovaceae</taxon>
        <taxon>Ferrovum</taxon>
    </lineage>
</organism>
<evidence type="ECO:0000256" key="3">
    <source>
        <dbReference type="ARBA" id="ARBA00023002"/>
    </source>
</evidence>
<accession>A0A9E6SWC6</accession>
<keyword evidence="6" id="KW-0534">Nitrate assimilation</keyword>
<dbReference type="PROSITE" id="PS51296">
    <property type="entry name" value="RIESKE"/>
    <property type="match status" value="1"/>
</dbReference>
<dbReference type="Proteomes" id="UP000683551">
    <property type="component" value="Chromosome"/>
</dbReference>
<keyword evidence="1" id="KW-0001">2Fe-2S</keyword>
<dbReference type="CDD" id="cd03530">
    <property type="entry name" value="Rieske_NirD_small_Bacillus"/>
    <property type="match status" value="1"/>
</dbReference>
<keyword evidence="5" id="KW-0411">Iron-sulfur</keyword>
<keyword evidence="2" id="KW-0479">Metal-binding</keyword>
<sequence>MTQWKRICTLDEIPRLGARVVEREVPPNIALFRTADDQVFALLDRCPHKQGPLSQGLVTDSHVTCPLHGWKISLVDGQAQAPDVGCTAIVPVHLEDGWISLESGHESH</sequence>
<dbReference type="GeneID" id="301708927"/>
<dbReference type="GO" id="GO:0008942">
    <property type="term" value="F:nitrite reductase [NAD(P)H] activity"/>
    <property type="evidence" value="ECO:0007669"/>
    <property type="project" value="InterPro"/>
</dbReference>
<dbReference type="InterPro" id="IPR017941">
    <property type="entry name" value="Rieske_2Fe-2S"/>
</dbReference>
<dbReference type="PANTHER" id="PTHR21496:SF23">
    <property type="entry name" value="3-PHENYLPROPIONATE_CINNAMIC ACID DIOXYGENASE FERREDOXIN SUBUNIT"/>
    <property type="match status" value="1"/>
</dbReference>
<evidence type="ECO:0000256" key="5">
    <source>
        <dbReference type="ARBA" id="ARBA00023014"/>
    </source>
</evidence>
<dbReference type="RefSeq" id="WP_273121371.1">
    <property type="nucleotide sequence ID" value="NZ_CP053675.1"/>
</dbReference>
<dbReference type="InterPro" id="IPR012748">
    <property type="entry name" value="Rieske-like_NirD"/>
</dbReference>
<protein>
    <submittedName>
        <fullName evidence="8">Nitrite reductase small subunit NirD</fullName>
    </submittedName>
</protein>
<keyword evidence="4" id="KW-0408">Iron</keyword>
<dbReference type="Pfam" id="PF00355">
    <property type="entry name" value="Rieske"/>
    <property type="match status" value="1"/>
</dbReference>
<dbReference type="GO" id="GO:0046872">
    <property type="term" value="F:metal ion binding"/>
    <property type="evidence" value="ECO:0007669"/>
    <property type="project" value="UniProtKB-KW"/>
</dbReference>
<dbReference type="GO" id="GO:0051537">
    <property type="term" value="F:2 iron, 2 sulfur cluster binding"/>
    <property type="evidence" value="ECO:0007669"/>
    <property type="project" value="UniProtKB-KW"/>
</dbReference>
<name>A0A9E6SWC6_9PROT</name>
<dbReference type="PANTHER" id="PTHR21496">
    <property type="entry name" value="FERREDOXIN-RELATED"/>
    <property type="match status" value="1"/>
</dbReference>
<evidence type="ECO:0000313" key="9">
    <source>
        <dbReference type="Proteomes" id="UP000683551"/>
    </source>
</evidence>
<dbReference type="InterPro" id="IPR036922">
    <property type="entry name" value="Rieske_2Fe-2S_sf"/>
</dbReference>
<dbReference type="GO" id="GO:0042128">
    <property type="term" value="P:nitrate assimilation"/>
    <property type="evidence" value="ECO:0007669"/>
    <property type="project" value="UniProtKB-KW"/>
</dbReference>
<feature type="domain" description="Rieske" evidence="7">
    <location>
        <begin position="4"/>
        <end position="101"/>
    </location>
</feature>
<keyword evidence="3" id="KW-0560">Oxidoreductase</keyword>
<proteinExistence type="predicted"/>
<reference evidence="8" key="1">
    <citation type="submission" date="2021-02" db="EMBL/GenBank/DDBJ databases">
        <title>Comparative genomics of Ferrovum myxofaciens strains, predominant extremophile bacteria forming large biofilm stalactites in acid mine ecosystems.</title>
        <authorList>
            <person name="Burkartova K."/>
            <person name="Ridl J."/>
            <person name="Pajer P."/>
            <person name="Falteisek L."/>
        </authorList>
    </citation>
    <scope>NUCLEOTIDE SEQUENCE</scope>
    <source>
        <strain evidence="8">MI1III</strain>
    </source>
</reference>
<dbReference type="SUPFAM" id="SSF50022">
    <property type="entry name" value="ISP domain"/>
    <property type="match status" value="1"/>
</dbReference>
<evidence type="ECO:0000313" key="8">
    <source>
        <dbReference type="EMBL" id="QWY76239.1"/>
    </source>
</evidence>
<evidence type="ECO:0000256" key="6">
    <source>
        <dbReference type="ARBA" id="ARBA00023063"/>
    </source>
</evidence>